<name>A0A1F5KCR3_9BACT</name>
<comment type="caution">
    <text evidence="1">The sequence shown here is derived from an EMBL/GenBank/DDBJ whole genome shotgun (WGS) entry which is preliminary data.</text>
</comment>
<reference evidence="1 2" key="1">
    <citation type="journal article" date="2016" name="Nat. Commun.">
        <title>Thousands of microbial genomes shed light on interconnected biogeochemical processes in an aquifer system.</title>
        <authorList>
            <person name="Anantharaman K."/>
            <person name="Brown C.T."/>
            <person name="Hug L.A."/>
            <person name="Sharon I."/>
            <person name="Castelle C.J."/>
            <person name="Probst A.J."/>
            <person name="Thomas B.C."/>
            <person name="Singh A."/>
            <person name="Wilkins M.J."/>
            <person name="Karaoz U."/>
            <person name="Brodie E.L."/>
            <person name="Williams K.H."/>
            <person name="Hubbard S.S."/>
            <person name="Banfield J.F."/>
        </authorList>
    </citation>
    <scope>NUCLEOTIDE SEQUENCE [LARGE SCALE GENOMIC DNA]</scope>
</reference>
<evidence type="ECO:0000313" key="2">
    <source>
        <dbReference type="Proteomes" id="UP000176527"/>
    </source>
</evidence>
<proteinExistence type="predicted"/>
<dbReference type="Pfam" id="PF12441">
    <property type="entry name" value="CopG_antitoxin"/>
    <property type="match status" value="1"/>
</dbReference>
<dbReference type="EMBL" id="MFDE01000018">
    <property type="protein sequence ID" value="OGE38590.1"/>
    <property type="molecule type" value="Genomic_DNA"/>
</dbReference>
<sequence length="104" mass="12144">MLILRKKGDLKMKKTRTVPKFKSIQEEAEFWDTHSTEDFPDFWEPVTDMKFSKNLVSVFEDKEIITLDSEIVKAVKKMARKKGIDTSNAANLLIREHLSEMKVI</sequence>
<dbReference type="AlphaFoldDB" id="A0A1F5KCR3"/>
<organism evidence="1 2">
    <name type="scientific">Candidatus Daviesbacteria bacterium RIFCSPHIGHO2_12_FULL_37_11</name>
    <dbReference type="NCBI Taxonomy" id="1797777"/>
    <lineage>
        <taxon>Bacteria</taxon>
        <taxon>Candidatus Daviesiibacteriota</taxon>
    </lineage>
</organism>
<accession>A0A1F5KCR3</accession>
<evidence type="ECO:0000313" key="1">
    <source>
        <dbReference type="EMBL" id="OGE38590.1"/>
    </source>
</evidence>
<dbReference type="InterPro" id="IPR022148">
    <property type="entry name" value="CopG_antitoxin"/>
</dbReference>
<dbReference type="Proteomes" id="UP000176527">
    <property type="component" value="Unassembled WGS sequence"/>
</dbReference>
<gene>
    <name evidence="1" type="ORF">A3F00_01715</name>
</gene>
<protein>
    <submittedName>
        <fullName evidence="1">Uncharacterized protein</fullName>
    </submittedName>
</protein>